<dbReference type="Pfam" id="PF00440">
    <property type="entry name" value="TetR_N"/>
    <property type="match status" value="1"/>
</dbReference>
<keyword evidence="7" id="KW-1185">Reference proteome</keyword>
<dbReference type="InterPro" id="IPR009057">
    <property type="entry name" value="Homeodomain-like_sf"/>
</dbReference>
<dbReference type="PANTHER" id="PTHR47506">
    <property type="entry name" value="TRANSCRIPTIONAL REGULATORY PROTEIN"/>
    <property type="match status" value="1"/>
</dbReference>
<dbReference type="EMBL" id="QXGK01000004">
    <property type="protein sequence ID" value="RSX57769.1"/>
    <property type="molecule type" value="Genomic_DNA"/>
</dbReference>
<evidence type="ECO:0000256" key="3">
    <source>
        <dbReference type="ARBA" id="ARBA00023163"/>
    </source>
</evidence>
<reference evidence="6 7" key="1">
    <citation type="submission" date="2018-09" db="EMBL/GenBank/DDBJ databases">
        <title>Characterization of the phylogenetic diversity of five novel species belonging to the genus Bifidobacterium.</title>
        <authorList>
            <person name="Lugli G.A."/>
            <person name="Duranti S."/>
            <person name="Milani C."/>
        </authorList>
    </citation>
    <scope>NUCLEOTIDE SEQUENCE [LARGE SCALE GENOMIC DNA]</scope>
    <source>
        <strain evidence="6 7">2033B</strain>
    </source>
</reference>
<dbReference type="AlphaFoldDB" id="A0A430FVH2"/>
<evidence type="ECO:0000256" key="1">
    <source>
        <dbReference type="ARBA" id="ARBA00023015"/>
    </source>
</evidence>
<dbReference type="Gene3D" id="1.10.357.10">
    <property type="entry name" value="Tetracycline Repressor, domain 2"/>
    <property type="match status" value="1"/>
</dbReference>
<dbReference type="OrthoDB" id="6929199at2"/>
<evidence type="ECO:0000256" key="2">
    <source>
        <dbReference type="ARBA" id="ARBA00023125"/>
    </source>
</evidence>
<dbReference type="PROSITE" id="PS50977">
    <property type="entry name" value="HTH_TETR_2"/>
    <property type="match status" value="1"/>
</dbReference>
<evidence type="ECO:0000259" key="5">
    <source>
        <dbReference type="PROSITE" id="PS50977"/>
    </source>
</evidence>
<gene>
    <name evidence="6" type="ORF">D2E24_0617</name>
</gene>
<accession>A0A430FVH2</accession>
<dbReference type="Pfam" id="PF17940">
    <property type="entry name" value="TetR_C_31"/>
    <property type="match status" value="1"/>
</dbReference>
<dbReference type="Proteomes" id="UP000287470">
    <property type="component" value="Unassembled WGS sequence"/>
</dbReference>
<dbReference type="SUPFAM" id="SSF48498">
    <property type="entry name" value="Tetracyclin repressor-like, C-terminal domain"/>
    <property type="match status" value="1"/>
</dbReference>
<keyword evidence="2 4" id="KW-0238">DNA-binding</keyword>
<evidence type="ECO:0000313" key="7">
    <source>
        <dbReference type="Proteomes" id="UP000287470"/>
    </source>
</evidence>
<keyword evidence="1" id="KW-0805">Transcription regulation</keyword>
<sequence length="199" mass="21951">MADRRFDPERKDRIIEACLDVIAERGVAGMSHRVVAAAAGVPLGSMTYHFDGMADLLHQAFDRFAQRMIDRFNTCMAGASTPDEALEAIARHIEGDLSDSARDLTVSLEFYTLAARDPAYRDISRRWMTASRAHYERFFDARTAVLIDATVEGLTLHRALGDVARDPDTIRDGLYRASGMTRTADASHPVAASDSATSR</sequence>
<feature type="DNA-binding region" description="H-T-H motif" evidence="4">
    <location>
        <begin position="31"/>
        <end position="50"/>
    </location>
</feature>
<dbReference type="PRINTS" id="PR00455">
    <property type="entry name" value="HTHTETR"/>
</dbReference>
<dbReference type="RefSeq" id="WP_125967891.1">
    <property type="nucleotide sequence ID" value="NZ_QXGK01000004.1"/>
</dbReference>
<protein>
    <submittedName>
        <fullName evidence="6">TetR family transcriptional regulator</fullName>
    </submittedName>
</protein>
<proteinExistence type="predicted"/>
<name>A0A430FVH2_9BIFI</name>
<dbReference type="InterPro" id="IPR001647">
    <property type="entry name" value="HTH_TetR"/>
</dbReference>
<organism evidence="6 7">
    <name type="scientific">Bifidobacterium samirii</name>
    <dbReference type="NCBI Taxonomy" id="2306974"/>
    <lineage>
        <taxon>Bacteria</taxon>
        <taxon>Bacillati</taxon>
        <taxon>Actinomycetota</taxon>
        <taxon>Actinomycetes</taxon>
        <taxon>Bifidobacteriales</taxon>
        <taxon>Bifidobacteriaceae</taxon>
        <taxon>Bifidobacterium</taxon>
    </lineage>
</organism>
<dbReference type="InterPro" id="IPR036271">
    <property type="entry name" value="Tet_transcr_reg_TetR-rel_C_sf"/>
</dbReference>
<keyword evidence="3" id="KW-0804">Transcription</keyword>
<evidence type="ECO:0000256" key="4">
    <source>
        <dbReference type="PROSITE-ProRule" id="PRU00335"/>
    </source>
</evidence>
<feature type="domain" description="HTH tetR-type" evidence="5">
    <location>
        <begin position="8"/>
        <end position="68"/>
    </location>
</feature>
<dbReference type="SUPFAM" id="SSF46689">
    <property type="entry name" value="Homeodomain-like"/>
    <property type="match status" value="1"/>
</dbReference>
<comment type="caution">
    <text evidence="6">The sequence shown here is derived from an EMBL/GenBank/DDBJ whole genome shotgun (WGS) entry which is preliminary data.</text>
</comment>
<evidence type="ECO:0000313" key="6">
    <source>
        <dbReference type="EMBL" id="RSX57769.1"/>
    </source>
</evidence>
<dbReference type="InterPro" id="IPR041583">
    <property type="entry name" value="TetR_C_31"/>
</dbReference>
<dbReference type="GO" id="GO:0003677">
    <property type="term" value="F:DNA binding"/>
    <property type="evidence" value="ECO:0007669"/>
    <property type="project" value="UniProtKB-UniRule"/>
</dbReference>
<dbReference type="PANTHER" id="PTHR47506:SF6">
    <property type="entry name" value="HTH-TYPE TRANSCRIPTIONAL REPRESSOR NEMR"/>
    <property type="match status" value="1"/>
</dbReference>